<keyword evidence="2" id="KW-1185">Reference proteome</keyword>
<comment type="caution">
    <text evidence="1">The sequence shown here is derived from an EMBL/GenBank/DDBJ whole genome shotgun (WGS) entry which is preliminary data.</text>
</comment>
<protein>
    <submittedName>
        <fullName evidence="1">Uncharacterized protein</fullName>
    </submittedName>
</protein>
<name>A0A8J2Q4S1_9BILA</name>
<sequence length="67" mass="7475">MEVHSSEDDTIEGHNSTVFLVVNKGWIRRIFFIEGETQDKGFFIWNSAKLLSNASSHSACDSITDGV</sequence>
<dbReference type="Proteomes" id="UP000746747">
    <property type="component" value="Unassembled WGS sequence"/>
</dbReference>
<organism evidence="1 2">
    <name type="scientific">Cercopithifilaria johnstoni</name>
    <dbReference type="NCBI Taxonomy" id="2874296"/>
    <lineage>
        <taxon>Eukaryota</taxon>
        <taxon>Metazoa</taxon>
        <taxon>Ecdysozoa</taxon>
        <taxon>Nematoda</taxon>
        <taxon>Chromadorea</taxon>
        <taxon>Rhabditida</taxon>
        <taxon>Spirurina</taxon>
        <taxon>Spiruromorpha</taxon>
        <taxon>Filarioidea</taxon>
        <taxon>Onchocercidae</taxon>
        <taxon>Cercopithifilaria</taxon>
    </lineage>
</organism>
<evidence type="ECO:0000313" key="1">
    <source>
        <dbReference type="EMBL" id="CAG9541020.1"/>
    </source>
</evidence>
<gene>
    <name evidence="1" type="ORF">CJOHNSTONI_LOCUS10482</name>
</gene>
<proteinExistence type="predicted"/>
<evidence type="ECO:0000313" key="2">
    <source>
        <dbReference type="Proteomes" id="UP000746747"/>
    </source>
</evidence>
<dbReference type="EMBL" id="CAKAEH010002080">
    <property type="protein sequence ID" value="CAG9541020.1"/>
    <property type="molecule type" value="Genomic_DNA"/>
</dbReference>
<reference evidence="1" key="1">
    <citation type="submission" date="2021-09" db="EMBL/GenBank/DDBJ databases">
        <authorList>
            <consortium name="Pathogen Informatics"/>
        </authorList>
    </citation>
    <scope>NUCLEOTIDE SEQUENCE</scope>
</reference>
<accession>A0A8J2Q4S1</accession>
<dbReference type="AlphaFoldDB" id="A0A8J2Q4S1"/>